<evidence type="ECO:0000313" key="3">
    <source>
        <dbReference type="Proteomes" id="UP001233264"/>
    </source>
</evidence>
<keyword evidence="1" id="KW-0472">Membrane</keyword>
<dbReference type="EMBL" id="CP120364">
    <property type="protein sequence ID" value="WHS92091.1"/>
    <property type="molecule type" value="Genomic_DNA"/>
</dbReference>
<keyword evidence="1" id="KW-0812">Transmembrane</keyword>
<keyword evidence="3" id="KW-1185">Reference proteome</keyword>
<evidence type="ECO:0000313" key="2">
    <source>
        <dbReference type="EMBL" id="WHS92091.1"/>
    </source>
</evidence>
<reference evidence="2 3" key="1">
    <citation type="submission" date="2023-03" db="EMBL/GenBank/DDBJ databases">
        <authorList>
            <person name="Menendez E."/>
            <person name="Kaur S."/>
            <person name="Flores-Felix J.D."/>
            <person name="diCenzo G.C."/>
            <person name="Peix A."/>
            <person name="Velazquez E."/>
        </authorList>
    </citation>
    <scope>NUCLEOTIDE SEQUENCE [LARGE SCALE GENOMIC DNA]</scope>
    <source>
        <strain evidence="2 3">CCBAU 71714</strain>
        <plasmid evidence="2 3">pSkuCCBAU71714b</plasmid>
    </source>
</reference>
<dbReference type="RefSeq" id="WP_164817837.1">
    <property type="nucleotide sequence ID" value="NZ_CP120364.1"/>
</dbReference>
<evidence type="ECO:0008006" key="4">
    <source>
        <dbReference type="Google" id="ProtNLM"/>
    </source>
</evidence>
<geneLocation type="plasmid" evidence="2 3">
    <name>pSkuCCBAU71714b</name>
</geneLocation>
<sequence length="150" mass="15896">MNARRPVSSVATFRDRLPLDADLCQLTRMFVVVALRRFLCLLVLLAVVIGPVSVGAATSAMAPSDMQMEAMASTGVSEDMSCCPRQPPLKNDCGSACPLGLVCAGNILAHANRAEGWSVYRDARDASHALLEDSELSSATIDPPARPPKA</sequence>
<feature type="transmembrane region" description="Helical" evidence="1">
    <location>
        <begin position="38"/>
        <end position="62"/>
    </location>
</feature>
<gene>
    <name evidence="2" type="ORF">PZL22_000399</name>
</gene>
<accession>A0ABY8T2J9</accession>
<name>A0ABY8T2J9_9HYPH</name>
<dbReference type="Proteomes" id="UP001233264">
    <property type="component" value="Plasmid pSkuCCBAU71714b"/>
</dbReference>
<protein>
    <recommendedName>
        <fullName evidence="4">Transmembrane protein</fullName>
    </recommendedName>
</protein>
<organism evidence="2 3">
    <name type="scientific">Sinorhizobium kummerowiae</name>
    <dbReference type="NCBI Taxonomy" id="158892"/>
    <lineage>
        <taxon>Bacteria</taxon>
        <taxon>Pseudomonadati</taxon>
        <taxon>Pseudomonadota</taxon>
        <taxon>Alphaproteobacteria</taxon>
        <taxon>Hyphomicrobiales</taxon>
        <taxon>Rhizobiaceae</taxon>
        <taxon>Sinorhizobium/Ensifer group</taxon>
        <taxon>Sinorhizobium</taxon>
    </lineage>
</organism>
<keyword evidence="1" id="KW-1133">Transmembrane helix</keyword>
<proteinExistence type="predicted"/>
<evidence type="ECO:0000256" key="1">
    <source>
        <dbReference type="SAM" id="Phobius"/>
    </source>
</evidence>
<keyword evidence="2" id="KW-0614">Plasmid</keyword>